<sequence>KLNQGRRRSALFQIKASEDASPALDANDLFNELKEKAVENKPKVIIYRGGAVVQSLPTSSLFCVTFLALSSTGKGMTSKSSSEPDLLDVLRLRRCRLEKRVIESCRFK</sequence>
<protein>
    <submittedName>
        <fullName evidence="1">Uncharacterized protein</fullName>
    </submittedName>
</protein>
<dbReference type="EMBL" id="JAMZMK010000139">
    <property type="protein sequence ID" value="KAI7757299.1"/>
    <property type="molecule type" value="Genomic_DNA"/>
</dbReference>
<comment type="caution">
    <text evidence="1">The sequence shown here is derived from an EMBL/GenBank/DDBJ whole genome shotgun (WGS) entry which is preliminary data.</text>
</comment>
<feature type="non-terminal residue" evidence="1">
    <location>
        <position position="108"/>
    </location>
</feature>
<evidence type="ECO:0000313" key="2">
    <source>
        <dbReference type="Proteomes" id="UP001206925"/>
    </source>
</evidence>
<organism evidence="1 2">
    <name type="scientific">Ambrosia artemisiifolia</name>
    <name type="common">Common ragweed</name>
    <dbReference type="NCBI Taxonomy" id="4212"/>
    <lineage>
        <taxon>Eukaryota</taxon>
        <taxon>Viridiplantae</taxon>
        <taxon>Streptophyta</taxon>
        <taxon>Embryophyta</taxon>
        <taxon>Tracheophyta</taxon>
        <taxon>Spermatophyta</taxon>
        <taxon>Magnoliopsida</taxon>
        <taxon>eudicotyledons</taxon>
        <taxon>Gunneridae</taxon>
        <taxon>Pentapetalae</taxon>
        <taxon>asterids</taxon>
        <taxon>campanulids</taxon>
        <taxon>Asterales</taxon>
        <taxon>Asteraceae</taxon>
        <taxon>Asteroideae</taxon>
        <taxon>Heliantheae alliance</taxon>
        <taxon>Heliantheae</taxon>
        <taxon>Ambrosia</taxon>
    </lineage>
</organism>
<proteinExistence type="predicted"/>
<name>A0AAD5GY70_AMBAR</name>
<dbReference type="AlphaFoldDB" id="A0AAD5GY70"/>
<accession>A0AAD5GY70</accession>
<reference evidence="1" key="1">
    <citation type="submission" date="2022-06" db="EMBL/GenBank/DDBJ databases">
        <title>Uncovering the hologenomic basis of an extraordinary plant invasion.</title>
        <authorList>
            <person name="Bieker V.C."/>
            <person name="Martin M.D."/>
            <person name="Gilbert T."/>
            <person name="Hodgins K."/>
            <person name="Battlay P."/>
            <person name="Petersen B."/>
            <person name="Wilson J."/>
        </authorList>
    </citation>
    <scope>NUCLEOTIDE SEQUENCE</scope>
    <source>
        <strain evidence="1">AA19_3_7</strain>
        <tissue evidence="1">Leaf</tissue>
    </source>
</reference>
<evidence type="ECO:0000313" key="1">
    <source>
        <dbReference type="EMBL" id="KAI7757299.1"/>
    </source>
</evidence>
<keyword evidence="2" id="KW-1185">Reference proteome</keyword>
<gene>
    <name evidence="1" type="ORF">M8C21_022853</name>
</gene>
<dbReference type="Proteomes" id="UP001206925">
    <property type="component" value="Unassembled WGS sequence"/>
</dbReference>